<protein>
    <submittedName>
        <fullName evidence="2">Hydantoinase B/oxoprolinase family protein</fullName>
    </submittedName>
</protein>
<reference evidence="2 3" key="1">
    <citation type="submission" date="2020-07" db="EMBL/GenBank/DDBJ databases">
        <title>Complete genome sequence for Sandaracinobacter sp. M6.</title>
        <authorList>
            <person name="Tang Y."/>
            <person name="Liu Q."/>
            <person name="Guo Z."/>
            <person name="Lei P."/>
            <person name="Huang B."/>
        </authorList>
    </citation>
    <scope>NUCLEOTIDE SEQUENCE [LARGE SCALE GENOMIC DNA]</scope>
    <source>
        <strain evidence="2 3">M6</strain>
    </source>
</reference>
<evidence type="ECO:0000313" key="3">
    <source>
        <dbReference type="Proteomes" id="UP000515292"/>
    </source>
</evidence>
<evidence type="ECO:0000313" key="2">
    <source>
        <dbReference type="EMBL" id="QMW24526.1"/>
    </source>
</evidence>
<accession>A0A7G5IMD4</accession>
<dbReference type="RefSeq" id="WP_182298498.1">
    <property type="nucleotide sequence ID" value="NZ_CP059851.1"/>
</dbReference>
<dbReference type="Pfam" id="PF02538">
    <property type="entry name" value="Hydantoinase_B"/>
    <property type="match status" value="1"/>
</dbReference>
<sequence>MSDIVVPGRVTVDLVWQRLIAILEDQAQTLIRTAFSNTTREAGDLSAGLFDRRGRMVAQAVTGTPGHVNSMALAVEHFLRLFPLDSLEPGDVLVSNDPWICSGHLHDFTIVSPIFHRGRAVGAVANTVHVVDIGGLGFGADASDVHEEGLCIPVCKLARAGIVDPLLMAVIRANVRESDQVVGDLHSSIAGNAVAIRRTMALLEEFGLADLEGVSDAIIDRTRDTVEARIMALPDGIYRNSLALDGTGDGLVLPVTITIAGSRMTLDFAGSPDVSRRGVNVVLNYTTAYAVFGVNCLINPDIPCNHGSLAPIEVRAPEGSILNARRPAAVSARHMIGQMLPDLVLGALGALLPVPAEGAGLIWNPSLRGRGPDGRHFATVTFNAGGAGAQSDRDGWNATAFPSGVRTMPVEAVEASAPILVRRKELLPDSGGPGRQRGGLGQVIEIEGIGETPLLLNAMFDRIDHPPRGREGGMDGRAGRVRLASGRPVGGKGRFDIPPGDRLILELPGGGGFGPPEARSPEAIARDLRDGYVSAEAAERLYRTRS</sequence>
<dbReference type="PANTHER" id="PTHR11365">
    <property type="entry name" value="5-OXOPROLINASE RELATED"/>
    <property type="match status" value="1"/>
</dbReference>
<dbReference type="KEGG" id="sand:H3309_04685"/>
<dbReference type="GO" id="GO:0005829">
    <property type="term" value="C:cytosol"/>
    <property type="evidence" value="ECO:0007669"/>
    <property type="project" value="TreeGrafter"/>
</dbReference>
<proteinExistence type="predicted"/>
<dbReference type="GO" id="GO:0006749">
    <property type="term" value="P:glutathione metabolic process"/>
    <property type="evidence" value="ECO:0007669"/>
    <property type="project" value="TreeGrafter"/>
</dbReference>
<organism evidence="2 3">
    <name type="scientific">Sandaracinobacteroides saxicola</name>
    <dbReference type="NCBI Taxonomy" id="2759707"/>
    <lineage>
        <taxon>Bacteria</taxon>
        <taxon>Pseudomonadati</taxon>
        <taxon>Pseudomonadota</taxon>
        <taxon>Alphaproteobacteria</taxon>
        <taxon>Sphingomonadales</taxon>
        <taxon>Sphingosinicellaceae</taxon>
        <taxon>Sandaracinobacteroides</taxon>
    </lineage>
</organism>
<dbReference type="Proteomes" id="UP000515292">
    <property type="component" value="Chromosome"/>
</dbReference>
<dbReference type="EMBL" id="CP059851">
    <property type="protein sequence ID" value="QMW24526.1"/>
    <property type="molecule type" value="Genomic_DNA"/>
</dbReference>
<gene>
    <name evidence="2" type="ORF">H3309_04685</name>
</gene>
<keyword evidence="3" id="KW-1185">Reference proteome</keyword>
<evidence type="ECO:0000259" key="1">
    <source>
        <dbReference type="Pfam" id="PF02538"/>
    </source>
</evidence>
<dbReference type="AlphaFoldDB" id="A0A7G5IMD4"/>
<dbReference type="InterPro" id="IPR045079">
    <property type="entry name" value="Oxoprolinase-like"/>
</dbReference>
<dbReference type="InterPro" id="IPR003692">
    <property type="entry name" value="Hydantoinase_B"/>
</dbReference>
<feature type="domain" description="Hydantoinase B/oxoprolinase" evidence="1">
    <location>
        <begin position="10"/>
        <end position="516"/>
    </location>
</feature>
<name>A0A7G5IMD4_9SPHN</name>
<dbReference type="PANTHER" id="PTHR11365:SF23">
    <property type="entry name" value="HYPOTHETICAL 5-OXOPROLINASE (EUROFUNG)-RELATED"/>
    <property type="match status" value="1"/>
</dbReference>
<dbReference type="GO" id="GO:0017168">
    <property type="term" value="F:5-oxoprolinase (ATP-hydrolyzing) activity"/>
    <property type="evidence" value="ECO:0007669"/>
    <property type="project" value="TreeGrafter"/>
</dbReference>